<name>A0A1V5ZIR5_9BACT</name>
<dbReference type="Proteomes" id="UP000485621">
    <property type="component" value="Unassembled WGS sequence"/>
</dbReference>
<reference evidence="1" key="1">
    <citation type="submission" date="2017-02" db="EMBL/GenBank/DDBJ databases">
        <title>Delving into the versatile metabolic prowess of the omnipresent phylum Bacteroidetes.</title>
        <authorList>
            <person name="Nobu M.K."/>
            <person name="Mei R."/>
            <person name="Narihiro T."/>
            <person name="Kuroda K."/>
            <person name="Liu W.-T."/>
        </authorList>
    </citation>
    <scope>NUCLEOTIDE SEQUENCE</scope>
    <source>
        <strain evidence="1">ADurb.Bin160</strain>
    </source>
</reference>
<evidence type="ECO:0000313" key="1">
    <source>
        <dbReference type="EMBL" id="OQB40125.1"/>
    </source>
</evidence>
<organism evidence="1">
    <name type="scientific">candidate division CPR1 bacterium ADurb.Bin160</name>
    <dbReference type="NCBI Taxonomy" id="1852826"/>
    <lineage>
        <taxon>Bacteria</taxon>
        <taxon>candidate division CPR1</taxon>
    </lineage>
</organism>
<sequence length="93" mass="11262">MLAHNIHTVHDTNQNFPFLLKENKYLLNNKYFLTIVNTIFVIMCFCDNLHSRQQIGLQKDKLSSYLQNYVEPFILYLVQRFIKKKLKEPMTYF</sequence>
<dbReference type="EMBL" id="MWDB01000057">
    <property type="protein sequence ID" value="OQB40125.1"/>
    <property type="molecule type" value="Genomic_DNA"/>
</dbReference>
<proteinExistence type="predicted"/>
<protein>
    <submittedName>
        <fullName evidence="1">Uncharacterized protein</fullName>
    </submittedName>
</protein>
<gene>
    <name evidence="1" type="ORF">BWY04_01442</name>
</gene>
<comment type="caution">
    <text evidence="1">The sequence shown here is derived from an EMBL/GenBank/DDBJ whole genome shotgun (WGS) entry which is preliminary data.</text>
</comment>
<dbReference type="AlphaFoldDB" id="A0A1V5ZIR5"/>
<accession>A0A1V5ZIR5</accession>